<dbReference type="RefSeq" id="XP_070918784.1">
    <property type="nucleotide sequence ID" value="XM_071062683.1"/>
</dbReference>
<name>A0ABQ0GH23_9PEZI</name>
<keyword evidence="3" id="KW-1185">Reference proteome</keyword>
<feature type="region of interest" description="Disordered" evidence="1">
    <location>
        <begin position="347"/>
        <end position="367"/>
    </location>
</feature>
<evidence type="ECO:0000313" key="3">
    <source>
        <dbReference type="Proteomes" id="UP001628179"/>
    </source>
</evidence>
<dbReference type="EMBL" id="BAAFSV010000004">
    <property type="protein sequence ID" value="GAB1317053.1"/>
    <property type="molecule type" value="Genomic_DNA"/>
</dbReference>
<comment type="caution">
    <text evidence="2">The sequence shown here is derived from an EMBL/GenBank/DDBJ whole genome shotgun (WGS) entry which is preliminary data.</text>
</comment>
<proteinExistence type="predicted"/>
<organism evidence="2 3">
    <name type="scientific">Madurella fahalii</name>
    <dbReference type="NCBI Taxonomy" id="1157608"/>
    <lineage>
        <taxon>Eukaryota</taxon>
        <taxon>Fungi</taxon>
        <taxon>Dikarya</taxon>
        <taxon>Ascomycota</taxon>
        <taxon>Pezizomycotina</taxon>
        <taxon>Sordariomycetes</taxon>
        <taxon>Sordariomycetidae</taxon>
        <taxon>Sordariales</taxon>
        <taxon>Sordariales incertae sedis</taxon>
        <taxon>Madurella</taxon>
    </lineage>
</organism>
<accession>A0ABQ0GH23</accession>
<dbReference type="GeneID" id="98178006"/>
<evidence type="ECO:0000256" key="1">
    <source>
        <dbReference type="SAM" id="MobiDB-lite"/>
    </source>
</evidence>
<sequence length="583" mass="66877">MDDDIISGPPRRNIFLKTPKQLAEAILGTDSPTYFSTKRAWNTLGYCRMNKPELERFIADINVLWEHQAELKTLQGRKSRASMLDALRTLGFRNPRWSINLPRLDMNPQDQDGSWAQLPGPRFGRRVYGDAREYLARTAPLPTANERGAKDLAEQAAWKEFHRYQGFQMRTEGMNFYLRAIPVPKGADSLWHSVSYWVYQRGPGSGRSIWHHWQVKARIWTYFMQVLKNPNHMRYPEFHMLQHKSKSSDHDFGTLSIARSLYASQSQGKPAYPHHYLLYVIADYFHTQIILFTGGPDDKESDQCDAPYTYTVYGYGGEENKQMLLITNDQKTHYEPVDLDSRQLHDGPGYNSQARPAIPTGPTMDGPRPPIPTRVGDGDMGPPNGPCTWWPGREARERQPRGGWPRLQIQVFADSPCEEARYNYLLPAERRQMDGLFRSGHISWGDDPALPAFRFAPRRLGGAMAHRLRGFDGCVLTDDVWATFAAGLDIPGEEFTVVPDERLQRWEREGRAPRYMPPLAGWDIEHVPTGWQWRFGPDPMGLRLGPGEEPPASRVEGGRHMLDEAGYAVWEEDKWRIEELPDD</sequence>
<gene>
    <name evidence="2" type="ORF">MFIFM68171_07263</name>
</gene>
<dbReference type="Proteomes" id="UP001628179">
    <property type="component" value="Unassembled WGS sequence"/>
</dbReference>
<evidence type="ECO:0000313" key="2">
    <source>
        <dbReference type="EMBL" id="GAB1317053.1"/>
    </source>
</evidence>
<reference evidence="2 3" key="1">
    <citation type="submission" date="2024-09" db="EMBL/GenBank/DDBJ databases">
        <title>Itraconazole resistance in Madurella fahalii resulting from another homologue of gene encoding cytochrome P450 14-alpha sterol demethylase (CYP51).</title>
        <authorList>
            <person name="Yoshioka I."/>
            <person name="Fahal A.H."/>
            <person name="Kaneko S."/>
            <person name="Yaguchi T."/>
        </authorList>
    </citation>
    <scope>NUCLEOTIDE SEQUENCE [LARGE SCALE GENOMIC DNA]</scope>
    <source>
        <strain evidence="2 3">IFM 68171</strain>
    </source>
</reference>
<protein>
    <submittedName>
        <fullName evidence="2">Uncharacterized protein</fullName>
    </submittedName>
</protein>